<gene>
    <name evidence="1" type="ORF">SDC9_148600</name>
</gene>
<organism evidence="1">
    <name type="scientific">bioreactor metagenome</name>
    <dbReference type="NCBI Taxonomy" id="1076179"/>
    <lineage>
        <taxon>unclassified sequences</taxon>
        <taxon>metagenomes</taxon>
        <taxon>ecological metagenomes</taxon>
    </lineage>
</organism>
<proteinExistence type="predicted"/>
<dbReference type="AlphaFoldDB" id="A0A645EHI1"/>
<protein>
    <submittedName>
        <fullName evidence="1">Uncharacterized protein</fullName>
    </submittedName>
</protein>
<evidence type="ECO:0000313" key="1">
    <source>
        <dbReference type="EMBL" id="MPN01391.1"/>
    </source>
</evidence>
<comment type="caution">
    <text evidence="1">The sequence shown here is derived from an EMBL/GenBank/DDBJ whole genome shotgun (WGS) entry which is preliminary data.</text>
</comment>
<accession>A0A645EHI1</accession>
<dbReference type="EMBL" id="VSSQ01047408">
    <property type="protein sequence ID" value="MPN01391.1"/>
    <property type="molecule type" value="Genomic_DNA"/>
</dbReference>
<name>A0A645EHI1_9ZZZZ</name>
<reference evidence="1" key="1">
    <citation type="submission" date="2019-08" db="EMBL/GenBank/DDBJ databases">
        <authorList>
            <person name="Kucharzyk K."/>
            <person name="Murdoch R.W."/>
            <person name="Higgins S."/>
            <person name="Loffler F."/>
        </authorList>
    </citation>
    <scope>NUCLEOTIDE SEQUENCE</scope>
</reference>
<sequence>MDNERCGLIIDRLSKNLRHTLNGKAGIRLNQSEQRGIVQLAGADIERFQIRQDIDGALNFCTRPVAGCGEFGCIIGDGLAEQIQIAFNVDLRMRGGKGRYLGNVF</sequence>